<feature type="compositionally biased region" description="Basic and acidic residues" evidence="1">
    <location>
        <begin position="59"/>
        <end position="75"/>
    </location>
</feature>
<accession>A0A5K7S6S4</accession>
<dbReference type="EMBL" id="AP018694">
    <property type="protein sequence ID" value="BBE17187.1"/>
    <property type="molecule type" value="Genomic_DNA"/>
</dbReference>
<evidence type="ECO:0000313" key="2">
    <source>
        <dbReference type="EMBL" id="BBE17187.1"/>
    </source>
</evidence>
<evidence type="ECO:0000313" key="3">
    <source>
        <dbReference type="Proteomes" id="UP001193389"/>
    </source>
</evidence>
<keyword evidence="3" id="KW-1185">Reference proteome</keyword>
<organism evidence="2 3">
    <name type="scientific">Aquipluma nitroreducens</name>
    <dbReference type="NCBI Taxonomy" id="2010828"/>
    <lineage>
        <taxon>Bacteria</taxon>
        <taxon>Pseudomonadati</taxon>
        <taxon>Bacteroidota</taxon>
        <taxon>Bacteroidia</taxon>
        <taxon>Marinilabiliales</taxon>
        <taxon>Prolixibacteraceae</taxon>
        <taxon>Aquipluma</taxon>
    </lineage>
</organism>
<evidence type="ECO:0000256" key="1">
    <source>
        <dbReference type="SAM" id="MobiDB-lite"/>
    </source>
</evidence>
<proteinExistence type="predicted"/>
<gene>
    <name evidence="2" type="ORF">AQPE_1336</name>
</gene>
<reference evidence="2" key="1">
    <citation type="journal article" date="2020" name="Int. J. Syst. Evol. Microbiol.">
        <title>Aquipluma nitroreducens gen. nov. sp. nov., a novel facultatively anaerobic bacterium isolated from a freshwater lake.</title>
        <authorList>
            <person name="Watanabe M."/>
            <person name="Kojima H."/>
            <person name="Fukui M."/>
        </authorList>
    </citation>
    <scope>NUCLEOTIDE SEQUENCE</scope>
    <source>
        <strain evidence="2">MeG22</strain>
    </source>
</reference>
<name>A0A5K7S6S4_9BACT</name>
<sequence>MKDSEGGNDYRIVYMRENVLYLQVNNGVRTYLSGIASDNRVFERVYNNFGDEIIDEPGNDCKNKKPDDKGRLAFL</sequence>
<dbReference type="KEGG" id="anf:AQPE_1336"/>
<dbReference type="Proteomes" id="UP001193389">
    <property type="component" value="Chromosome"/>
</dbReference>
<protein>
    <submittedName>
        <fullName evidence="2">Uncharacterized protein</fullName>
    </submittedName>
</protein>
<feature type="region of interest" description="Disordered" evidence="1">
    <location>
        <begin position="56"/>
        <end position="75"/>
    </location>
</feature>
<dbReference type="AlphaFoldDB" id="A0A5K7S6S4"/>